<dbReference type="RefSeq" id="WP_007846479.1">
    <property type="nucleotide sequence ID" value="NZ_JH724134.1"/>
</dbReference>
<dbReference type="AlphaFoldDB" id="I9FIQ3"/>
<accession>I9FIQ3</accession>
<dbReference type="OrthoDB" id="6400528at2"/>
<dbReference type="PATRIC" id="fig|997876.3.peg.2665"/>
<reference evidence="1 2" key="1">
    <citation type="submission" date="2012-02" db="EMBL/GenBank/DDBJ databases">
        <title>The Genome Sequence of Bacteroides dorei CL02T12C06.</title>
        <authorList>
            <consortium name="The Broad Institute Genome Sequencing Platform"/>
            <person name="Earl A."/>
            <person name="Ward D."/>
            <person name="Feldgarden M."/>
            <person name="Gevers D."/>
            <person name="Zitomersky N.L."/>
            <person name="Coyne M.J."/>
            <person name="Comstock L.E."/>
            <person name="Young S.K."/>
            <person name="Zeng Q."/>
            <person name="Gargeya S."/>
            <person name="Fitzgerald M."/>
            <person name="Haas B."/>
            <person name="Abouelleil A."/>
            <person name="Alvarado L."/>
            <person name="Arachchi H.M."/>
            <person name="Berlin A."/>
            <person name="Chapman S.B."/>
            <person name="Gearin G."/>
            <person name="Goldberg J."/>
            <person name="Griggs A."/>
            <person name="Gujja S."/>
            <person name="Hansen M."/>
            <person name="Heiman D."/>
            <person name="Howarth C."/>
            <person name="Larimer J."/>
            <person name="Lui A."/>
            <person name="MacDonald P.J.P."/>
            <person name="McCowen C."/>
            <person name="Montmayeur A."/>
            <person name="Murphy C."/>
            <person name="Neiman D."/>
            <person name="Pearson M."/>
            <person name="Priest M."/>
            <person name="Roberts A."/>
            <person name="Saif S."/>
            <person name="Shea T."/>
            <person name="Sisk P."/>
            <person name="Stolte C."/>
            <person name="Sykes S."/>
            <person name="Wortman J."/>
            <person name="Nusbaum C."/>
            <person name="Birren B."/>
        </authorList>
    </citation>
    <scope>NUCLEOTIDE SEQUENCE [LARGE SCALE GENOMIC DNA]</scope>
    <source>
        <strain evidence="1 2">CL02T12C06</strain>
    </source>
</reference>
<comment type="caution">
    <text evidence="1">The sequence shown here is derived from an EMBL/GenBank/DDBJ whole genome shotgun (WGS) entry which is preliminary data.</text>
</comment>
<sequence length="347" mass="40935">MIQVYNNTKFYVYCPAGIVSGGAELLHQLVSLLRDNGKDAFIVYYGNKEHVIPDDYKNYNVIMADMVIDSEYNIEILFEPLFYRVCLNTKIQKMLWWLSVDNFYRCSDNYLAVLDIAKYDMKSAMRVFAKRVYHFLFTHKNYFKHSLSLKDLSRVNVVSAYQSEYAQNFLQNNGFNELVALKDFINIEHCSSFTKENREDIILYNPKKGLSFTKKLIRMAPDLRWIPIENMSRNDVILLMKKAKVYVDFGFHPGKDRLPRECAMNGLCIITGKRGSAAFFEDIPIENKYKFDERFSEKSKIIQTIKEVLYNYATAIDDFKFYRFMISQEKTEFERQVNQLFIVNSKK</sequence>
<keyword evidence="2" id="KW-1185">Reference proteome</keyword>
<evidence type="ECO:0008006" key="3">
    <source>
        <dbReference type="Google" id="ProtNLM"/>
    </source>
</evidence>
<gene>
    <name evidence="1" type="ORF">HMPREF1064_02597</name>
</gene>
<proteinExistence type="predicted"/>
<evidence type="ECO:0000313" key="1">
    <source>
        <dbReference type="EMBL" id="EIY33304.1"/>
    </source>
</evidence>
<protein>
    <recommendedName>
        <fullName evidence="3">Glycosyltransferase family 1 protein</fullName>
    </recommendedName>
</protein>
<organism evidence="1 2">
    <name type="scientific">Phocaeicola dorei CL02T12C06</name>
    <dbReference type="NCBI Taxonomy" id="997876"/>
    <lineage>
        <taxon>Bacteria</taxon>
        <taxon>Pseudomonadati</taxon>
        <taxon>Bacteroidota</taxon>
        <taxon>Bacteroidia</taxon>
        <taxon>Bacteroidales</taxon>
        <taxon>Bacteroidaceae</taxon>
        <taxon>Phocaeicola</taxon>
    </lineage>
</organism>
<name>I9FIQ3_9BACT</name>
<dbReference type="HOGENOM" id="CLU_846475_0_0_10"/>
<dbReference type="EMBL" id="AGXJ01000043">
    <property type="protein sequence ID" value="EIY33304.1"/>
    <property type="molecule type" value="Genomic_DNA"/>
</dbReference>
<evidence type="ECO:0000313" key="2">
    <source>
        <dbReference type="Proteomes" id="UP000005974"/>
    </source>
</evidence>
<dbReference type="Proteomes" id="UP000005974">
    <property type="component" value="Unassembled WGS sequence"/>
</dbReference>